<dbReference type="PROSITE" id="PS50801">
    <property type="entry name" value="STAS"/>
    <property type="match status" value="1"/>
</dbReference>
<dbReference type="EMBL" id="NDYN01000005">
    <property type="protein sequence ID" value="OUT07749.1"/>
    <property type="molecule type" value="Genomic_DNA"/>
</dbReference>
<evidence type="ECO:0000313" key="3">
    <source>
        <dbReference type="Proteomes" id="UP000196317"/>
    </source>
</evidence>
<reference evidence="2 3" key="1">
    <citation type="submission" date="2017-04" db="EMBL/GenBank/DDBJ databases">
        <title>Complete genome of Campylobacter concisus ATCC 33237T and draft genomes for an additional eight well characterized C. concisus strains.</title>
        <authorList>
            <person name="Cornelius A.J."/>
            <person name="Miller W.G."/>
            <person name="Lastovica A.J."/>
            <person name="On S.L."/>
            <person name="French N.P."/>
            <person name="Vandenberg O."/>
            <person name="Biggs P.J."/>
        </authorList>
    </citation>
    <scope>NUCLEOTIDE SEQUENCE [LARGE SCALE GENOMIC DNA]</scope>
    <source>
        <strain evidence="2 3">CCUG 19995</strain>
    </source>
</reference>
<feature type="domain" description="STAS" evidence="1">
    <location>
        <begin position="178"/>
        <end position="267"/>
    </location>
</feature>
<accession>A0A1Y5MGW3</accession>
<evidence type="ECO:0000313" key="2">
    <source>
        <dbReference type="EMBL" id="OUT07749.1"/>
    </source>
</evidence>
<dbReference type="RefSeq" id="WP_087583191.1">
    <property type="nucleotide sequence ID" value="NZ_CABPUI010000001.1"/>
</dbReference>
<dbReference type="InterPro" id="IPR036513">
    <property type="entry name" value="STAS_dom_sf"/>
</dbReference>
<protein>
    <submittedName>
        <fullName evidence="2">Prephenate dehydrogenase</fullName>
    </submittedName>
</protein>
<sequence length="457" mass="51567">MKVTFEGSLAIVRPFGFLEVNITPSSIKKAEVEQICARQISAILLSLKNVTFFSPLWLNSTCEHLSSIAKQIGAEFAVCDYDDTFYELVAKTSKNILRFSLFENEKVATLFLNDTLADSSEAIVIYNKNEQYKDYINSLLEQKCYKCKFVKSVEEFNAAKQAYKYTISTLNHIVLGKKEFSAFIRGDVVIYKTVGLIDSSFVQKFDYKFHERLQKVGFKFFVFWSDSVGALNTIGASFLIKLSELSQKSGGILAICGLNEGNISETLASNLKAAKILLYKKMDDFFKDDSTLYFKKRLIDIEPTKMNKNLVEFLPLVISSITDVLSPLIESEILCLDAKISNFNVEGENDYLRACVLFYGDVQMRILLGVKKDKLGKICSIFSDNGDLECGCLSGFSQIFSIIASKILDIFIERNLKVKLSNFKFFENEMFFDRASSGIFATLNAKESQTGVIFISK</sequence>
<dbReference type="Proteomes" id="UP000196317">
    <property type="component" value="Unassembled WGS sequence"/>
</dbReference>
<dbReference type="AlphaFoldDB" id="A0A1Y5MGW3"/>
<evidence type="ECO:0000259" key="1">
    <source>
        <dbReference type="PROSITE" id="PS50801"/>
    </source>
</evidence>
<dbReference type="SUPFAM" id="SSF52091">
    <property type="entry name" value="SpoIIaa-like"/>
    <property type="match status" value="1"/>
</dbReference>
<gene>
    <name evidence="2" type="ORF">B9N65_05950</name>
</gene>
<comment type="caution">
    <text evidence="2">The sequence shown here is derived from an EMBL/GenBank/DDBJ whole genome shotgun (WGS) entry which is preliminary data.</text>
</comment>
<organism evidence="2 3">
    <name type="scientific">Campylobacter concisus</name>
    <dbReference type="NCBI Taxonomy" id="199"/>
    <lineage>
        <taxon>Bacteria</taxon>
        <taxon>Pseudomonadati</taxon>
        <taxon>Campylobacterota</taxon>
        <taxon>Epsilonproteobacteria</taxon>
        <taxon>Campylobacterales</taxon>
        <taxon>Campylobacteraceae</taxon>
        <taxon>Campylobacter</taxon>
    </lineage>
</organism>
<proteinExistence type="predicted"/>
<name>A0A1Y5MGW3_9BACT</name>
<dbReference type="InterPro" id="IPR002645">
    <property type="entry name" value="STAS_dom"/>
</dbReference>